<gene>
    <name evidence="3" type="ORF">DPM12_01890</name>
</gene>
<sequence length="324" mass="34279">MSITALAGGIGGARFLRGLLHAVPDADITVIGNVADDITLHGLHVSPDLDTVMYTLGGGINEEQGWGREDETFSVAEELAAYGAHPQWFTLGDRDIATHIVRTQMLSAGYPLSAVTEALCDRWRPGVRLLPVTDERVETHVVVADDTGMRAIHFQEWWVRWHARIAAARIMFVGIDSATPAPGVIEAITNADVVILPPSNPVVSIGPILSVPGVREAVASTDAPVVGLSPIIGAAPVRGMAGATLRSTGVEVSAAGVAGMFRDILDGWLVDTSDADSVAGIEALRTEGHLRCRAVPLLMHDVEAAAAMAREALDLAWSSRRQDA</sequence>
<dbReference type="PANTHER" id="PTHR43007">
    <property type="entry name" value="2-PHOSPHO-L-LACTATE TRANSFERASE"/>
    <property type="match status" value="1"/>
</dbReference>
<keyword evidence="1 3" id="KW-0808">Transferase</keyword>
<evidence type="ECO:0000313" key="4">
    <source>
        <dbReference type="Proteomes" id="UP000250462"/>
    </source>
</evidence>
<dbReference type="Gene3D" id="3.40.50.10680">
    <property type="entry name" value="CofD-like domains"/>
    <property type="match status" value="1"/>
</dbReference>
<dbReference type="InterPro" id="IPR038136">
    <property type="entry name" value="CofD-like_dom_sf"/>
</dbReference>
<evidence type="ECO:0000256" key="2">
    <source>
        <dbReference type="ARBA" id="ARBA00022842"/>
    </source>
</evidence>
<dbReference type="FunFam" id="1.10.8.240:FF:000001">
    <property type="entry name" value="2-phospho-L-lactate transferase"/>
    <property type="match status" value="1"/>
</dbReference>
<dbReference type="CDD" id="cd07186">
    <property type="entry name" value="CofD_like"/>
    <property type="match status" value="1"/>
</dbReference>
<dbReference type="InterPro" id="IPR010115">
    <property type="entry name" value="FbiA/CofD"/>
</dbReference>
<dbReference type="RefSeq" id="WP_112256693.1">
    <property type="nucleotide sequence ID" value="NZ_QMIG01000001.1"/>
</dbReference>
<dbReference type="AlphaFoldDB" id="A0A329R7A5"/>
<accession>A0A329R7A5</accession>
<dbReference type="EC" id="2.7.8.28" evidence="3"/>
<dbReference type="PANTHER" id="PTHR43007:SF1">
    <property type="entry name" value="2-PHOSPHO-L-LACTATE TRANSFERASE"/>
    <property type="match status" value="1"/>
</dbReference>
<name>A0A329R7A5_9ACTN</name>
<dbReference type="SUPFAM" id="SSF142338">
    <property type="entry name" value="CofD-like"/>
    <property type="match status" value="1"/>
</dbReference>
<dbReference type="OrthoDB" id="7466225at2"/>
<dbReference type="HAMAP" id="MF_01257">
    <property type="entry name" value="CofD"/>
    <property type="match status" value="1"/>
</dbReference>
<keyword evidence="4" id="KW-1185">Reference proteome</keyword>
<keyword evidence="2" id="KW-0460">Magnesium</keyword>
<proteinExistence type="inferred from homology"/>
<evidence type="ECO:0000256" key="1">
    <source>
        <dbReference type="ARBA" id="ARBA00022679"/>
    </source>
</evidence>
<dbReference type="Gene3D" id="1.10.8.240">
    <property type="entry name" value="CofD-like domain"/>
    <property type="match status" value="1"/>
</dbReference>
<dbReference type="GO" id="GO:0043743">
    <property type="term" value="F:LPPG:FO 2-phospho-L-lactate transferase activity"/>
    <property type="evidence" value="ECO:0007669"/>
    <property type="project" value="UniProtKB-EC"/>
</dbReference>
<dbReference type="EMBL" id="QMIG01000001">
    <property type="protein sequence ID" value="RAW18978.1"/>
    <property type="molecule type" value="Genomic_DNA"/>
</dbReference>
<reference evidence="3 4" key="1">
    <citation type="submission" date="2018-06" db="EMBL/GenBank/DDBJ databases">
        <title>Phytoactinopolyspora halophila sp. nov., a novel halophilic actinomycete isolated from a saline soil in China.</title>
        <authorList>
            <person name="Tang S.-K."/>
        </authorList>
    </citation>
    <scope>NUCLEOTIDE SEQUENCE [LARGE SCALE GENOMIC DNA]</scope>
    <source>
        <strain evidence="3 4">YIM 96934</strain>
    </source>
</reference>
<organism evidence="3 4">
    <name type="scientific">Phytoactinopolyspora halophila</name>
    <dbReference type="NCBI Taxonomy" id="1981511"/>
    <lineage>
        <taxon>Bacteria</taxon>
        <taxon>Bacillati</taxon>
        <taxon>Actinomycetota</taxon>
        <taxon>Actinomycetes</taxon>
        <taxon>Jiangellales</taxon>
        <taxon>Jiangellaceae</taxon>
        <taxon>Phytoactinopolyspora</taxon>
    </lineage>
</organism>
<dbReference type="NCBIfam" id="TIGR01819">
    <property type="entry name" value="F420_cofD"/>
    <property type="match status" value="1"/>
</dbReference>
<comment type="caution">
    <text evidence="3">The sequence shown here is derived from an EMBL/GenBank/DDBJ whole genome shotgun (WGS) entry which is preliminary data.</text>
</comment>
<evidence type="ECO:0000313" key="3">
    <source>
        <dbReference type="EMBL" id="RAW18978.1"/>
    </source>
</evidence>
<dbReference type="GO" id="GO:0000287">
    <property type="term" value="F:magnesium ion binding"/>
    <property type="evidence" value="ECO:0007669"/>
    <property type="project" value="InterPro"/>
</dbReference>
<protein>
    <submittedName>
        <fullName evidence="3">2-phospho-L-lactate transferase</fullName>
        <ecNumber evidence="3">2.7.8.28</ecNumber>
    </submittedName>
</protein>
<dbReference type="Pfam" id="PF01933">
    <property type="entry name" value="CofD"/>
    <property type="match status" value="1"/>
</dbReference>
<dbReference type="Proteomes" id="UP000250462">
    <property type="component" value="Unassembled WGS sequence"/>
</dbReference>
<dbReference type="InterPro" id="IPR002882">
    <property type="entry name" value="CofD"/>
</dbReference>